<evidence type="ECO:0000313" key="2">
    <source>
        <dbReference type="EMBL" id="UOX39722.1"/>
    </source>
</evidence>
<protein>
    <submittedName>
        <fullName evidence="2">Single-stranded DNA binding protein</fullName>
    </submittedName>
</protein>
<evidence type="ECO:0000313" key="3">
    <source>
        <dbReference type="Proteomes" id="UP001058457"/>
    </source>
</evidence>
<evidence type="ECO:0000256" key="1">
    <source>
        <dbReference type="SAM" id="MobiDB-lite"/>
    </source>
</evidence>
<feature type="compositionally biased region" description="Low complexity" evidence="1">
    <location>
        <begin position="112"/>
        <end position="130"/>
    </location>
</feature>
<keyword evidence="3" id="KW-1185">Reference proteome</keyword>
<sequence length="153" mass="17824">MHVITGQIRRAPFTKEGRNANGNWKMFAIEMSESYKTKDGERKYSNYRITMFASEAQISWYDEAFQEGKVISVSGDSLAVNEREHNGKVYITLELQNPRLMFSQRGSELATQQQRQQHQQQQRQQPQHQSQFEDDIPFAPIGLQYGMSNIYVL</sequence>
<dbReference type="EMBL" id="ON081052">
    <property type="protein sequence ID" value="UOX39722.1"/>
    <property type="molecule type" value="Genomic_DNA"/>
</dbReference>
<proteinExistence type="predicted"/>
<feature type="region of interest" description="Disordered" evidence="1">
    <location>
        <begin position="105"/>
        <end position="131"/>
    </location>
</feature>
<dbReference type="InterPro" id="IPR012340">
    <property type="entry name" value="NA-bd_OB-fold"/>
</dbReference>
<accession>A0A9E7AE41</accession>
<dbReference type="SUPFAM" id="SSF50249">
    <property type="entry name" value="Nucleic acid-binding proteins"/>
    <property type="match status" value="1"/>
</dbReference>
<name>A0A9E7AE41_9CAUD</name>
<dbReference type="Proteomes" id="UP001058457">
    <property type="component" value="Segment"/>
</dbReference>
<reference evidence="2" key="1">
    <citation type="submission" date="2022-03" db="EMBL/GenBank/DDBJ databases">
        <title>Complete genome analysis of the Escherichia phage vB_EcoS_SCS31.</title>
        <authorList>
            <person name="Alexyuk M.S."/>
            <person name="Bogoyavlenskiy A.P."/>
            <person name="Alexyuk P.G."/>
            <person name="Berezin V.E."/>
        </authorList>
    </citation>
    <scope>NUCLEOTIDE SEQUENCE</scope>
</reference>
<organism evidence="2 3">
    <name type="scientific">Escherichia phage vB_EcoS_SCS31</name>
    <dbReference type="NCBI Taxonomy" id="2932865"/>
    <lineage>
        <taxon>Viruses</taxon>
        <taxon>Duplodnaviria</taxon>
        <taxon>Heunggongvirae</taxon>
        <taxon>Uroviricota</taxon>
        <taxon>Caudoviricetes</taxon>
        <taxon>Drexlerviridae</taxon>
        <taxon>Braunvirinae</taxon>
        <taxon>Guelphvirus</taxon>
        <taxon>Guelphvirus SCS31</taxon>
    </lineage>
</organism>